<gene>
    <name evidence="1" type="ORF">AVEN_186997_1</name>
</gene>
<evidence type="ECO:0000313" key="2">
    <source>
        <dbReference type="Proteomes" id="UP000499080"/>
    </source>
</evidence>
<name>A0A4Y2H416_ARAVE</name>
<proteinExistence type="predicted"/>
<evidence type="ECO:0000313" key="1">
    <source>
        <dbReference type="EMBL" id="GBM59686.1"/>
    </source>
</evidence>
<reference evidence="1 2" key="1">
    <citation type="journal article" date="2019" name="Sci. Rep.">
        <title>Orb-weaving spider Araneus ventricosus genome elucidates the spidroin gene catalogue.</title>
        <authorList>
            <person name="Kono N."/>
            <person name="Nakamura H."/>
            <person name="Ohtoshi R."/>
            <person name="Moran D.A.P."/>
            <person name="Shinohara A."/>
            <person name="Yoshida Y."/>
            <person name="Fujiwara M."/>
            <person name="Mori M."/>
            <person name="Tomita M."/>
            <person name="Arakawa K."/>
        </authorList>
    </citation>
    <scope>NUCLEOTIDE SEQUENCE [LARGE SCALE GENOMIC DNA]</scope>
</reference>
<dbReference type="AlphaFoldDB" id="A0A4Y2H416"/>
<dbReference type="Proteomes" id="UP000499080">
    <property type="component" value="Unassembled WGS sequence"/>
</dbReference>
<accession>A0A4Y2H416</accession>
<protein>
    <submittedName>
        <fullName evidence="1">Uncharacterized protein</fullName>
    </submittedName>
</protein>
<comment type="caution">
    <text evidence="1">The sequence shown here is derived from an EMBL/GenBank/DDBJ whole genome shotgun (WGS) entry which is preliminary data.</text>
</comment>
<dbReference type="OrthoDB" id="6434847at2759"/>
<sequence>MMSLRIILRAYKLKRAVKRLRRAKENSLRIHNGKRPRYPWYEELWTWFLDCLKNNFCKAFCPCCLHPQIRKEDGVNVESFFRSEIILKSLSTCIYIEGYSDMAKESGLATGDNGDKDVPGAYLQTLP</sequence>
<keyword evidence="2" id="KW-1185">Reference proteome</keyword>
<dbReference type="EMBL" id="BGPR01001694">
    <property type="protein sequence ID" value="GBM59686.1"/>
    <property type="molecule type" value="Genomic_DNA"/>
</dbReference>
<organism evidence="1 2">
    <name type="scientific">Araneus ventricosus</name>
    <name type="common">Orbweaver spider</name>
    <name type="synonym">Epeira ventricosa</name>
    <dbReference type="NCBI Taxonomy" id="182803"/>
    <lineage>
        <taxon>Eukaryota</taxon>
        <taxon>Metazoa</taxon>
        <taxon>Ecdysozoa</taxon>
        <taxon>Arthropoda</taxon>
        <taxon>Chelicerata</taxon>
        <taxon>Arachnida</taxon>
        <taxon>Araneae</taxon>
        <taxon>Araneomorphae</taxon>
        <taxon>Entelegynae</taxon>
        <taxon>Araneoidea</taxon>
        <taxon>Araneidae</taxon>
        <taxon>Araneus</taxon>
    </lineage>
</organism>